<evidence type="ECO:0000256" key="3">
    <source>
        <dbReference type="ARBA" id="ARBA00022982"/>
    </source>
</evidence>
<evidence type="ECO:0000256" key="7">
    <source>
        <dbReference type="SAM" id="SignalP"/>
    </source>
</evidence>
<comment type="similarity">
    <text evidence="2">Belongs to the PsbU family.</text>
</comment>
<keyword evidence="3" id="KW-0813">Transport</keyword>
<keyword evidence="9" id="KW-1185">Reference proteome</keyword>
<organism evidence="8 9">
    <name type="scientific">Waterburya agarophytonicola KI4</name>
    <dbReference type="NCBI Taxonomy" id="2874699"/>
    <lineage>
        <taxon>Bacteria</taxon>
        <taxon>Bacillati</taxon>
        <taxon>Cyanobacteriota</taxon>
        <taxon>Cyanophyceae</taxon>
        <taxon>Pleurocapsales</taxon>
        <taxon>Hyellaceae</taxon>
        <taxon>Waterburya</taxon>
        <taxon>Waterburya agarophytonicola</taxon>
    </lineage>
</organism>
<dbReference type="GO" id="GO:0015979">
    <property type="term" value="P:photosynthesis"/>
    <property type="evidence" value="ECO:0007669"/>
    <property type="project" value="InterPro"/>
</dbReference>
<evidence type="ECO:0000256" key="1">
    <source>
        <dbReference type="ARBA" id="ARBA00004170"/>
    </source>
</evidence>
<evidence type="ECO:0000256" key="4">
    <source>
        <dbReference type="ARBA" id="ARBA00023078"/>
    </source>
</evidence>
<evidence type="ECO:0000256" key="5">
    <source>
        <dbReference type="ARBA" id="ARBA00023136"/>
    </source>
</evidence>
<keyword evidence="7" id="KW-0732">Signal</keyword>
<protein>
    <submittedName>
        <fullName evidence="8">Photosystem II complex extrinsic protein PsbU</fullName>
    </submittedName>
</protein>
<feature type="chain" id="PRO_5037561682" evidence="7">
    <location>
        <begin position="27"/>
        <end position="136"/>
    </location>
</feature>
<keyword evidence="4" id="KW-0793">Thylakoid</keyword>
<dbReference type="GO" id="GO:0009654">
    <property type="term" value="C:photosystem II oxygen evolving complex"/>
    <property type="evidence" value="ECO:0007669"/>
    <property type="project" value="InterPro"/>
</dbReference>
<dbReference type="Proteomes" id="UP000729733">
    <property type="component" value="Unassembled WGS sequence"/>
</dbReference>
<evidence type="ECO:0000256" key="6">
    <source>
        <dbReference type="ARBA" id="ARBA00023276"/>
    </source>
</evidence>
<feature type="signal peptide" evidence="7">
    <location>
        <begin position="1"/>
        <end position="26"/>
    </location>
</feature>
<dbReference type="EMBL" id="JADWDC010000082">
    <property type="protein sequence ID" value="MCC0179411.1"/>
    <property type="molecule type" value="Genomic_DNA"/>
</dbReference>
<keyword evidence="6" id="KW-0604">Photosystem II</keyword>
<keyword evidence="6" id="KW-0602">Photosynthesis</keyword>
<proteinExistence type="inferred from homology"/>
<comment type="subcellular location">
    <subcellularLocation>
        <location evidence="1">Membrane</location>
        <topology evidence="1">Peripheral membrane protein</topology>
    </subcellularLocation>
</comment>
<dbReference type="Pfam" id="PF06514">
    <property type="entry name" value="PsbU"/>
    <property type="match status" value="1"/>
</dbReference>
<gene>
    <name evidence="8" type="primary">psbU</name>
    <name evidence="8" type="ORF">I4641_20835</name>
</gene>
<dbReference type="GO" id="GO:0019898">
    <property type="term" value="C:extrinsic component of membrane"/>
    <property type="evidence" value="ECO:0007669"/>
    <property type="project" value="InterPro"/>
</dbReference>
<dbReference type="InterPro" id="IPR010527">
    <property type="entry name" value="PSII_PsbU"/>
</dbReference>
<name>A0A964FHT6_9CYAN</name>
<dbReference type="SUPFAM" id="SSF81585">
    <property type="entry name" value="PsbU/PolX domain-like"/>
    <property type="match status" value="1"/>
</dbReference>
<evidence type="ECO:0000313" key="8">
    <source>
        <dbReference type="EMBL" id="MCC0179411.1"/>
    </source>
</evidence>
<dbReference type="AlphaFoldDB" id="A0A964FHT6"/>
<evidence type="ECO:0000256" key="2">
    <source>
        <dbReference type="ARBA" id="ARBA00010827"/>
    </source>
</evidence>
<dbReference type="GO" id="GO:0042549">
    <property type="term" value="P:photosystem II stabilization"/>
    <property type="evidence" value="ECO:0007669"/>
    <property type="project" value="InterPro"/>
</dbReference>
<comment type="caution">
    <text evidence="8">The sequence shown here is derived from an EMBL/GenBank/DDBJ whole genome shotgun (WGS) entry which is preliminary data.</text>
</comment>
<dbReference type="RefSeq" id="WP_229642510.1">
    <property type="nucleotide sequence ID" value="NZ_JADWDC010000082.1"/>
</dbReference>
<accession>A0A964FHT6</accession>
<sequence>MKRFVGIITALLLIVGSLSFAGTAQASEMGVFNVQSPTIIARINTADAKRKELVKGKLDLNNSDVREFRKLPGFYPGLASKIIQNAPYNDVQDVLDIPGLSSSQLERLQANLDEFFITDVEASMNAGGDRYNPGLY</sequence>
<reference evidence="8" key="1">
    <citation type="journal article" date="2021" name="Antonie Van Leeuwenhoek">
        <title>Draft genome and description of Waterburya agarophytonicola gen. nov. sp. nov. (Pleurocapsales, Cyanobacteria): a seaweed symbiont.</title>
        <authorList>
            <person name="Bonthond G."/>
            <person name="Shalygin S."/>
            <person name="Bayer T."/>
            <person name="Weinberger F."/>
        </authorList>
    </citation>
    <scope>NUCLEOTIDE SEQUENCE</scope>
    <source>
        <strain evidence="8">KI4</strain>
    </source>
</reference>
<keyword evidence="5" id="KW-0472">Membrane</keyword>
<dbReference type="NCBIfam" id="NF002708">
    <property type="entry name" value="PRK02515.1"/>
    <property type="match status" value="1"/>
</dbReference>
<evidence type="ECO:0000313" key="9">
    <source>
        <dbReference type="Proteomes" id="UP000729733"/>
    </source>
</evidence>
<keyword evidence="3" id="KW-0249">Electron transport</keyword>
<dbReference type="Gene3D" id="1.10.150.320">
    <property type="entry name" value="Photosystem II 12 kDa extrinsic protein"/>
    <property type="match status" value="1"/>
</dbReference>